<reference evidence="8" key="1">
    <citation type="submission" date="2017-09" db="EMBL/GenBank/DDBJ databases">
        <title>Metaegenomics of thermophilic ammonia-oxidizing enrichment culture.</title>
        <authorList>
            <person name="Kato S."/>
            <person name="Suzuki K."/>
        </authorList>
    </citation>
    <scope>NUCLEOTIDE SEQUENCE [LARGE SCALE GENOMIC DNA]</scope>
</reference>
<dbReference type="GO" id="GO:0005886">
    <property type="term" value="C:plasma membrane"/>
    <property type="evidence" value="ECO:0007669"/>
    <property type="project" value="TreeGrafter"/>
</dbReference>
<keyword evidence="4 6" id="KW-1133">Transmembrane helix</keyword>
<evidence type="ECO:0000256" key="1">
    <source>
        <dbReference type="ARBA" id="ARBA00004141"/>
    </source>
</evidence>
<dbReference type="GO" id="GO:0016757">
    <property type="term" value="F:glycosyltransferase activity"/>
    <property type="evidence" value="ECO:0007669"/>
    <property type="project" value="UniProtKB-KW"/>
</dbReference>
<feature type="transmembrane region" description="Helical" evidence="6">
    <location>
        <begin position="72"/>
        <end position="89"/>
    </location>
</feature>
<dbReference type="GO" id="GO:0051301">
    <property type="term" value="P:cell division"/>
    <property type="evidence" value="ECO:0007669"/>
    <property type="project" value="InterPro"/>
</dbReference>
<dbReference type="EC" id="2.4.1.129" evidence="7"/>
<dbReference type="GO" id="GO:0032153">
    <property type="term" value="C:cell division site"/>
    <property type="evidence" value="ECO:0007669"/>
    <property type="project" value="TreeGrafter"/>
</dbReference>
<feature type="transmembrane region" description="Helical" evidence="6">
    <location>
        <begin position="179"/>
        <end position="196"/>
    </location>
</feature>
<dbReference type="Pfam" id="PF01098">
    <property type="entry name" value="FTSW_RODA_SPOVE"/>
    <property type="match status" value="1"/>
</dbReference>
<organism evidence="7 8">
    <name type="scientific">Candidatus Fervidibacter japonicus</name>
    <dbReference type="NCBI Taxonomy" id="2035412"/>
    <lineage>
        <taxon>Bacteria</taxon>
        <taxon>Candidatus Fervidibacterota</taxon>
        <taxon>Candidatus Fervidibacter</taxon>
    </lineage>
</organism>
<dbReference type="Proteomes" id="UP000236173">
    <property type="component" value="Unassembled WGS sequence"/>
</dbReference>
<feature type="transmembrane region" description="Helical" evidence="6">
    <location>
        <begin position="270"/>
        <end position="289"/>
    </location>
</feature>
<dbReference type="EMBL" id="BEHT01000013">
    <property type="protein sequence ID" value="GBC98612.1"/>
    <property type="molecule type" value="Genomic_DNA"/>
</dbReference>
<evidence type="ECO:0000313" key="7">
    <source>
        <dbReference type="EMBL" id="GBC98612.1"/>
    </source>
</evidence>
<dbReference type="GO" id="GO:0015648">
    <property type="term" value="F:lipid-linked peptidoglycan transporter activity"/>
    <property type="evidence" value="ECO:0007669"/>
    <property type="project" value="TreeGrafter"/>
</dbReference>
<keyword evidence="2 6" id="KW-0812">Transmembrane</keyword>
<evidence type="ECO:0000256" key="5">
    <source>
        <dbReference type="ARBA" id="ARBA00023136"/>
    </source>
</evidence>
<feature type="transmembrane region" description="Helical" evidence="6">
    <location>
        <begin position="44"/>
        <end position="60"/>
    </location>
</feature>
<dbReference type="InterPro" id="IPR011923">
    <property type="entry name" value="RodA/MrdB"/>
</dbReference>
<keyword evidence="7" id="KW-0328">Glycosyltransferase</keyword>
<gene>
    <name evidence="7" type="primary">mrdB</name>
    <name evidence="7" type="ORF">HRbin17_01126</name>
</gene>
<feature type="transmembrane region" description="Helical" evidence="6">
    <location>
        <begin position="333"/>
        <end position="353"/>
    </location>
</feature>
<evidence type="ECO:0000256" key="4">
    <source>
        <dbReference type="ARBA" id="ARBA00022989"/>
    </source>
</evidence>
<feature type="transmembrane region" description="Helical" evidence="6">
    <location>
        <begin position="12"/>
        <end position="32"/>
    </location>
</feature>
<evidence type="ECO:0000313" key="8">
    <source>
        <dbReference type="Proteomes" id="UP000236173"/>
    </source>
</evidence>
<keyword evidence="7" id="KW-0808">Transferase</keyword>
<evidence type="ECO:0000256" key="2">
    <source>
        <dbReference type="ARBA" id="ARBA00022692"/>
    </source>
</evidence>
<sequence>MTERSGWKRMDWLLMGTVLALQASGLLALASATYTTGWLKVTRQAMWMLLGWALFVVAMRTDAQRWARWAQWLYWLNILCLVIVMFIGHEQYGAQRWVRIGGVTVQPSEFAKLALIVSLATMLSEHRARLTEAAFLFKTGVHVTLPLVLVFLQPDLGTALVLVAIWLGMLLFAGAPLRWIAFVLATGLLLFTIGWHKGVIKDYQKQRLVAFVDPYSRANREGYHIIQSQLAIGSGGLVGKGVFRGRMGKLGFVPAQHTDFIFTVVGEEGGFVWASTVVIAFALLLWRLLAIAAECETPLGAFLAVGAFCYFAAHVTINIGMTLRLMPITGIPLPFFSAGGSNLVVSYLVLGLVQSVAMRRRRLAFS</sequence>
<comment type="caution">
    <text evidence="7">The sequence shown here is derived from an EMBL/GenBank/DDBJ whole genome shotgun (WGS) entry which is preliminary data.</text>
</comment>
<name>A0A2H5XBP8_9BACT</name>
<comment type="subcellular location">
    <subcellularLocation>
        <location evidence="1">Membrane</location>
        <topology evidence="1">Multi-pass membrane protein</topology>
    </subcellularLocation>
</comment>
<dbReference type="PANTHER" id="PTHR30474:SF1">
    <property type="entry name" value="PEPTIDOGLYCAN GLYCOSYLTRANSFERASE MRDB"/>
    <property type="match status" value="1"/>
</dbReference>
<keyword evidence="3" id="KW-0133">Cell shape</keyword>
<dbReference type="GO" id="GO:0008360">
    <property type="term" value="P:regulation of cell shape"/>
    <property type="evidence" value="ECO:0007669"/>
    <property type="project" value="UniProtKB-KW"/>
</dbReference>
<evidence type="ECO:0000256" key="3">
    <source>
        <dbReference type="ARBA" id="ARBA00022960"/>
    </source>
</evidence>
<feature type="transmembrane region" description="Helical" evidence="6">
    <location>
        <begin position="301"/>
        <end position="321"/>
    </location>
</feature>
<proteinExistence type="predicted"/>
<accession>A0A2H5XBP8</accession>
<dbReference type="InterPro" id="IPR001182">
    <property type="entry name" value="FtsW/RodA"/>
</dbReference>
<feature type="transmembrane region" description="Helical" evidence="6">
    <location>
        <begin position="147"/>
        <end position="172"/>
    </location>
</feature>
<dbReference type="PANTHER" id="PTHR30474">
    <property type="entry name" value="CELL CYCLE PROTEIN"/>
    <property type="match status" value="1"/>
</dbReference>
<protein>
    <submittedName>
        <fullName evidence="7">Peptidoglycan glycosyltransferase MrdB</fullName>
        <ecNumber evidence="7">2.4.1.129</ecNumber>
    </submittedName>
</protein>
<keyword evidence="5 6" id="KW-0472">Membrane</keyword>
<dbReference type="NCBIfam" id="TIGR02210">
    <property type="entry name" value="rodA_shape"/>
    <property type="match status" value="1"/>
</dbReference>
<evidence type="ECO:0000256" key="6">
    <source>
        <dbReference type="SAM" id="Phobius"/>
    </source>
</evidence>
<dbReference type="AlphaFoldDB" id="A0A2H5XBP8"/>